<dbReference type="PANTHER" id="PTHR42823">
    <property type="entry name" value="ATP SYNTHASE SUBUNIT A, CHLOROPLASTIC"/>
    <property type="match status" value="1"/>
</dbReference>
<dbReference type="RefSeq" id="WP_096057695.1">
    <property type="nucleotide sequence ID" value="NZ_CP023344.1"/>
</dbReference>
<evidence type="ECO:0000256" key="3">
    <source>
        <dbReference type="ARBA" id="ARBA00022448"/>
    </source>
</evidence>
<proteinExistence type="inferred from homology"/>
<comment type="similarity">
    <text evidence="2 11">Belongs to the ATPase A chain family.</text>
</comment>
<gene>
    <name evidence="11" type="primary">atpB</name>
    <name evidence="13" type="ORF">CMV30_08715</name>
</gene>
<dbReference type="InterPro" id="IPR045082">
    <property type="entry name" value="ATP_syn_F0_a_bact/chloroplast"/>
</dbReference>
<feature type="transmembrane region" description="Helical" evidence="11">
    <location>
        <begin position="103"/>
        <end position="130"/>
    </location>
</feature>
<feature type="transmembrane region" description="Helical" evidence="11">
    <location>
        <begin position="46"/>
        <end position="63"/>
    </location>
</feature>
<dbReference type="KEGG" id="vbh:CMV30_08715"/>
<evidence type="ECO:0000313" key="13">
    <source>
        <dbReference type="EMBL" id="ATC66067.1"/>
    </source>
</evidence>
<feature type="chain" id="PRO_5012561295" description="ATP synthase subunit a" evidence="12">
    <location>
        <begin position="23"/>
        <end position="296"/>
    </location>
</feature>
<dbReference type="AlphaFoldDB" id="A0A290QCT5"/>
<evidence type="ECO:0000256" key="4">
    <source>
        <dbReference type="ARBA" id="ARBA00022547"/>
    </source>
</evidence>
<dbReference type="Pfam" id="PF00119">
    <property type="entry name" value="ATP-synt_A"/>
    <property type="match status" value="1"/>
</dbReference>
<feature type="transmembrane region" description="Helical" evidence="11">
    <location>
        <begin position="245"/>
        <end position="270"/>
    </location>
</feature>
<evidence type="ECO:0000313" key="14">
    <source>
        <dbReference type="Proteomes" id="UP000217265"/>
    </source>
</evidence>
<keyword evidence="6 11" id="KW-0375">Hydrogen ion transport</keyword>
<keyword evidence="11" id="KW-1003">Cell membrane</keyword>
<dbReference type="GO" id="GO:0046933">
    <property type="term" value="F:proton-transporting ATP synthase activity, rotational mechanism"/>
    <property type="evidence" value="ECO:0007669"/>
    <property type="project" value="UniProtKB-UniRule"/>
</dbReference>
<dbReference type="GO" id="GO:0005886">
    <property type="term" value="C:plasma membrane"/>
    <property type="evidence" value="ECO:0007669"/>
    <property type="project" value="UniProtKB-SubCell"/>
</dbReference>
<dbReference type="GO" id="GO:0042777">
    <property type="term" value="P:proton motive force-driven plasma membrane ATP synthesis"/>
    <property type="evidence" value="ECO:0007669"/>
    <property type="project" value="TreeGrafter"/>
</dbReference>
<dbReference type="PANTHER" id="PTHR42823:SF3">
    <property type="entry name" value="ATP SYNTHASE SUBUNIT A, CHLOROPLASTIC"/>
    <property type="match status" value="1"/>
</dbReference>
<evidence type="ECO:0000256" key="7">
    <source>
        <dbReference type="ARBA" id="ARBA00022989"/>
    </source>
</evidence>
<dbReference type="OrthoDB" id="9789241at2"/>
<dbReference type="Gene3D" id="1.20.120.220">
    <property type="entry name" value="ATP synthase, F0 complex, subunit A"/>
    <property type="match status" value="1"/>
</dbReference>
<dbReference type="InterPro" id="IPR023011">
    <property type="entry name" value="ATP_synth_F0_asu_AS"/>
</dbReference>
<evidence type="ECO:0000256" key="2">
    <source>
        <dbReference type="ARBA" id="ARBA00006810"/>
    </source>
</evidence>
<sequence>MPALKKLVLSMSMLATGATAFAAEDGHEKAPSLQSFLGLPVTNSILYSVIITLAIIALVRWLVGTPKIVPTRGQAIVESAVDALRGLYEPIVGKKAMPMAFPVLITLFIFIVFHNWAGLIPGVGTIGWGHEVNGHFHVSTPLVRPHTSELNGTIALALVSFGAWFIIVMRYAGPGLLLFDLFGNKADKKELAPAMYWGLSGIFLIVGFIEVVSIFIRPVTLSMRLFGNVFGGENLLHAMHFLPPFYFLELLVGFVQGLVFTLLTAVYIGLICNHGDDHHDEEHGHGHAAHAKESAH</sequence>
<dbReference type="HAMAP" id="MF_01393">
    <property type="entry name" value="ATP_synth_a_bact"/>
    <property type="match status" value="1"/>
</dbReference>
<keyword evidence="7 11" id="KW-1133">Transmembrane helix</keyword>
<keyword evidence="3 11" id="KW-0813">Transport</keyword>
<comment type="function">
    <text evidence="11">Key component of the proton channel; it plays a direct role in the translocation of protons across the membrane.</text>
</comment>
<feature type="transmembrane region" description="Helical" evidence="11">
    <location>
        <begin position="150"/>
        <end position="173"/>
    </location>
</feature>
<keyword evidence="4 11" id="KW-0138">CF(0)</keyword>
<evidence type="ECO:0000256" key="9">
    <source>
        <dbReference type="ARBA" id="ARBA00023136"/>
    </source>
</evidence>
<protein>
    <recommendedName>
        <fullName evidence="11">ATP synthase subunit a</fullName>
    </recommendedName>
    <alternativeName>
        <fullName evidence="11">ATP synthase F0 sector subunit a</fullName>
    </alternativeName>
    <alternativeName>
        <fullName evidence="11">F-ATPase subunit 6</fullName>
    </alternativeName>
</protein>
<dbReference type="Proteomes" id="UP000217265">
    <property type="component" value="Chromosome"/>
</dbReference>
<dbReference type="InterPro" id="IPR035908">
    <property type="entry name" value="F0_ATP_A_sf"/>
</dbReference>
<feature type="signal peptide" evidence="12">
    <location>
        <begin position="1"/>
        <end position="22"/>
    </location>
</feature>
<reference evidence="13 14" key="1">
    <citation type="submission" date="2017-09" db="EMBL/GenBank/DDBJ databases">
        <title>Complete genome sequence of Verrucomicrobial strain HZ-65, isolated from freshwater.</title>
        <authorList>
            <person name="Choi A."/>
        </authorList>
    </citation>
    <scope>NUCLEOTIDE SEQUENCE [LARGE SCALE GENOMIC DNA]</scope>
    <source>
        <strain evidence="13 14">HZ-65</strain>
    </source>
</reference>
<organism evidence="13 14">
    <name type="scientific">Nibricoccus aquaticus</name>
    <dbReference type="NCBI Taxonomy" id="2576891"/>
    <lineage>
        <taxon>Bacteria</taxon>
        <taxon>Pseudomonadati</taxon>
        <taxon>Verrucomicrobiota</taxon>
        <taxon>Opitutia</taxon>
        <taxon>Opitutales</taxon>
        <taxon>Opitutaceae</taxon>
        <taxon>Nibricoccus</taxon>
    </lineage>
</organism>
<keyword evidence="9 11" id="KW-0472">Membrane</keyword>
<evidence type="ECO:0000256" key="5">
    <source>
        <dbReference type="ARBA" id="ARBA00022692"/>
    </source>
</evidence>
<evidence type="ECO:0000256" key="8">
    <source>
        <dbReference type="ARBA" id="ARBA00023065"/>
    </source>
</evidence>
<evidence type="ECO:0000256" key="10">
    <source>
        <dbReference type="ARBA" id="ARBA00023310"/>
    </source>
</evidence>
<keyword evidence="5 11" id="KW-0812">Transmembrane</keyword>
<comment type="subcellular location">
    <subcellularLocation>
        <location evidence="11">Cell membrane</location>
        <topology evidence="11">Multi-pass membrane protein</topology>
    </subcellularLocation>
    <subcellularLocation>
        <location evidence="1">Membrane</location>
        <topology evidence="1">Multi-pass membrane protein</topology>
    </subcellularLocation>
</comment>
<keyword evidence="10 11" id="KW-0066">ATP synthesis</keyword>
<evidence type="ECO:0000256" key="6">
    <source>
        <dbReference type="ARBA" id="ARBA00022781"/>
    </source>
</evidence>
<dbReference type="InterPro" id="IPR000568">
    <property type="entry name" value="ATP_synth_F0_asu"/>
</dbReference>
<dbReference type="PRINTS" id="PR00123">
    <property type="entry name" value="ATPASEA"/>
</dbReference>
<accession>A0A290QCT5</accession>
<evidence type="ECO:0000256" key="11">
    <source>
        <dbReference type="HAMAP-Rule" id="MF_01393"/>
    </source>
</evidence>
<evidence type="ECO:0000256" key="1">
    <source>
        <dbReference type="ARBA" id="ARBA00004141"/>
    </source>
</evidence>
<keyword evidence="8 11" id="KW-0406">Ion transport</keyword>
<dbReference type="PROSITE" id="PS00449">
    <property type="entry name" value="ATPASE_A"/>
    <property type="match status" value="1"/>
</dbReference>
<dbReference type="CDD" id="cd00310">
    <property type="entry name" value="ATP-synt_Fo_a_6"/>
    <property type="match status" value="1"/>
</dbReference>
<evidence type="ECO:0000256" key="12">
    <source>
        <dbReference type="SAM" id="SignalP"/>
    </source>
</evidence>
<dbReference type="GO" id="GO:0045259">
    <property type="term" value="C:proton-transporting ATP synthase complex"/>
    <property type="evidence" value="ECO:0007669"/>
    <property type="project" value="UniProtKB-KW"/>
</dbReference>
<keyword evidence="12" id="KW-0732">Signal</keyword>
<keyword evidence="14" id="KW-1185">Reference proteome</keyword>
<name>A0A290QCT5_9BACT</name>
<dbReference type="SUPFAM" id="SSF81336">
    <property type="entry name" value="F1F0 ATP synthase subunit A"/>
    <property type="match status" value="1"/>
</dbReference>
<dbReference type="EMBL" id="CP023344">
    <property type="protein sequence ID" value="ATC66067.1"/>
    <property type="molecule type" value="Genomic_DNA"/>
</dbReference>
<feature type="transmembrane region" description="Helical" evidence="11">
    <location>
        <begin position="194"/>
        <end position="216"/>
    </location>
</feature>